<organism evidence="2">
    <name type="scientific">Trichuris suis</name>
    <name type="common">pig whipworm</name>
    <dbReference type="NCBI Taxonomy" id="68888"/>
    <lineage>
        <taxon>Eukaryota</taxon>
        <taxon>Metazoa</taxon>
        <taxon>Ecdysozoa</taxon>
        <taxon>Nematoda</taxon>
        <taxon>Enoplea</taxon>
        <taxon>Dorylaimia</taxon>
        <taxon>Trichinellida</taxon>
        <taxon>Trichuridae</taxon>
        <taxon>Trichuris</taxon>
    </lineage>
</organism>
<dbReference type="Proteomes" id="UP000030764">
    <property type="component" value="Unassembled WGS sequence"/>
</dbReference>
<protein>
    <submittedName>
        <fullName evidence="2">Uncharacterized protein</fullName>
    </submittedName>
</protein>
<dbReference type="EMBL" id="KL363237">
    <property type="protein sequence ID" value="KFD51653.1"/>
    <property type="molecule type" value="Genomic_DNA"/>
</dbReference>
<accession>A0A085NEA3</accession>
<dbReference type="AlphaFoldDB" id="A0A085NEA3"/>
<evidence type="ECO:0000313" key="2">
    <source>
        <dbReference type="EMBL" id="KFD67799.1"/>
    </source>
</evidence>
<reference evidence="2 3" key="1">
    <citation type="journal article" date="2014" name="Nat. Genet.">
        <title>Genome and transcriptome of the porcine whipworm Trichuris suis.</title>
        <authorList>
            <person name="Jex A.R."/>
            <person name="Nejsum P."/>
            <person name="Schwarz E.M."/>
            <person name="Hu L."/>
            <person name="Young N.D."/>
            <person name="Hall R.S."/>
            <person name="Korhonen P.K."/>
            <person name="Liao S."/>
            <person name="Thamsborg S."/>
            <person name="Xia J."/>
            <person name="Xu P."/>
            <person name="Wang S."/>
            <person name="Scheerlinck J.P."/>
            <person name="Hofmann A."/>
            <person name="Sternberg P.W."/>
            <person name="Wang J."/>
            <person name="Gasser R.B."/>
        </authorList>
    </citation>
    <scope>NUCLEOTIDE SEQUENCE [LARGE SCALE GENOMIC DNA]</scope>
    <source>
        <strain evidence="2">DCEP-RM93F</strain>
        <strain evidence="1">DCEP-RM93M</strain>
    </source>
</reference>
<gene>
    <name evidence="1" type="ORF">M513_07532</name>
    <name evidence="2" type="ORF">M514_07532</name>
</gene>
<keyword evidence="3" id="KW-1185">Reference proteome</keyword>
<dbReference type="Proteomes" id="UP000030758">
    <property type="component" value="Unassembled WGS sequence"/>
</dbReference>
<name>A0A085NEA3_9BILA</name>
<evidence type="ECO:0000313" key="1">
    <source>
        <dbReference type="EMBL" id="KFD51653.1"/>
    </source>
</evidence>
<dbReference type="EMBL" id="KL367511">
    <property type="protein sequence ID" value="KFD67799.1"/>
    <property type="molecule type" value="Genomic_DNA"/>
</dbReference>
<proteinExistence type="predicted"/>
<evidence type="ECO:0000313" key="3">
    <source>
        <dbReference type="Proteomes" id="UP000030764"/>
    </source>
</evidence>
<sequence>MADFKCDVWLVVFKQRTHRQHSRLAGIVSSPLTILRDIQSQATTAQQCKQLTIIYLRRRLVCLISWKTNCNTKFNEMQDSFFFNTSTTYKWSTKSPYTLLTVGSRKELSARSSLVAVLCTAGNH</sequence>